<proteinExistence type="predicted"/>
<comment type="caution">
    <text evidence="1">The sequence shown here is derived from an EMBL/GenBank/DDBJ whole genome shotgun (WGS) entry which is preliminary data.</text>
</comment>
<dbReference type="Proteomes" id="UP000637061">
    <property type="component" value="Unassembled WGS sequence"/>
</dbReference>
<reference evidence="1" key="1">
    <citation type="submission" date="2020-12" db="EMBL/GenBank/DDBJ databases">
        <title>Enhanced detection system for hospital associated transmission using whole genome sequencing surveillance.</title>
        <authorList>
            <person name="Harrison L.H."/>
            <person name="Van Tyne D."/>
            <person name="Marsh J.W."/>
            <person name="Griffith M.P."/>
            <person name="Snyder D.J."/>
            <person name="Cooper V.S."/>
            <person name="Mustapha M."/>
        </authorList>
    </citation>
    <scope>NUCLEOTIDE SEQUENCE</scope>
    <source>
        <strain evidence="1">PSB00042</strain>
    </source>
</reference>
<name>A0A8I1EI84_PSEPU</name>
<sequence length="79" mass="8434">MQALITPPPPLATQRLDTGDALQRLHRQQQIQQDIAGKAQAKYHGSAQRIPIGSLVVFTDMGGGQGRKSGLQGGAKRNC</sequence>
<organism evidence="1 2">
    <name type="scientific">Pseudomonas putida</name>
    <name type="common">Arthrobacter siderocapsulatus</name>
    <dbReference type="NCBI Taxonomy" id="303"/>
    <lineage>
        <taxon>Bacteria</taxon>
        <taxon>Pseudomonadati</taxon>
        <taxon>Pseudomonadota</taxon>
        <taxon>Gammaproteobacteria</taxon>
        <taxon>Pseudomonadales</taxon>
        <taxon>Pseudomonadaceae</taxon>
        <taxon>Pseudomonas</taxon>
    </lineage>
</organism>
<evidence type="ECO:0000313" key="2">
    <source>
        <dbReference type="Proteomes" id="UP000637061"/>
    </source>
</evidence>
<gene>
    <name evidence="1" type="ORF">JEU22_19440</name>
</gene>
<accession>A0A8I1EI84</accession>
<evidence type="ECO:0000313" key="1">
    <source>
        <dbReference type="EMBL" id="MBI6886081.1"/>
    </source>
</evidence>
<protein>
    <submittedName>
        <fullName evidence="1">Uncharacterized protein</fullName>
    </submittedName>
</protein>
<dbReference type="AlphaFoldDB" id="A0A8I1EI84"/>
<dbReference type="EMBL" id="JAEHTE010000026">
    <property type="protein sequence ID" value="MBI6886081.1"/>
    <property type="molecule type" value="Genomic_DNA"/>
</dbReference>